<feature type="coiled-coil region" evidence="1">
    <location>
        <begin position="139"/>
        <end position="198"/>
    </location>
</feature>
<feature type="compositionally biased region" description="Polar residues" evidence="2">
    <location>
        <begin position="1"/>
        <end position="10"/>
    </location>
</feature>
<dbReference type="PANTHER" id="PTHR38407">
    <property type="entry name" value="PROTEIN IVY1"/>
    <property type="match status" value="1"/>
</dbReference>
<organism evidence="3 4">
    <name type="scientific">Saitozyma podzolica</name>
    <dbReference type="NCBI Taxonomy" id="1890683"/>
    <lineage>
        <taxon>Eukaryota</taxon>
        <taxon>Fungi</taxon>
        <taxon>Dikarya</taxon>
        <taxon>Basidiomycota</taxon>
        <taxon>Agaricomycotina</taxon>
        <taxon>Tremellomycetes</taxon>
        <taxon>Tremellales</taxon>
        <taxon>Trimorphomycetaceae</taxon>
        <taxon>Saitozyma</taxon>
    </lineage>
</organism>
<keyword evidence="4" id="KW-1185">Reference proteome</keyword>
<evidence type="ECO:0000256" key="1">
    <source>
        <dbReference type="SAM" id="Coils"/>
    </source>
</evidence>
<feature type="region of interest" description="Disordered" evidence="2">
    <location>
        <begin position="1"/>
        <end position="27"/>
    </location>
</feature>
<keyword evidence="1" id="KW-0175">Coiled coil</keyword>
<feature type="compositionally biased region" description="Low complexity" evidence="2">
    <location>
        <begin position="378"/>
        <end position="391"/>
    </location>
</feature>
<dbReference type="PANTHER" id="PTHR38407:SF1">
    <property type="entry name" value="PROTEIN IVY1"/>
    <property type="match status" value="1"/>
</dbReference>
<dbReference type="GO" id="GO:0000329">
    <property type="term" value="C:fungal-type vacuole membrane"/>
    <property type="evidence" value="ECO:0007669"/>
    <property type="project" value="InterPro"/>
</dbReference>
<evidence type="ECO:0000256" key="2">
    <source>
        <dbReference type="SAM" id="MobiDB-lite"/>
    </source>
</evidence>
<dbReference type="OrthoDB" id="5594612at2759"/>
<comment type="caution">
    <text evidence="3">The sequence shown here is derived from an EMBL/GenBank/DDBJ whole genome shotgun (WGS) entry which is preliminary data.</text>
</comment>
<feature type="compositionally biased region" description="Polar residues" evidence="2">
    <location>
        <begin position="428"/>
        <end position="440"/>
    </location>
</feature>
<proteinExistence type="predicted"/>
<gene>
    <name evidence="3" type="ORF">EHS25_004417</name>
</gene>
<dbReference type="EMBL" id="RSCD01000002">
    <property type="protein sequence ID" value="RSH94613.1"/>
    <property type="molecule type" value="Genomic_DNA"/>
</dbReference>
<dbReference type="STRING" id="1890683.A0A427YTZ5"/>
<dbReference type="GO" id="GO:0042144">
    <property type="term" value="P:vacuole fusion, non-autophagic"/>
    <property type="evidence" value="ECO:0007669"/>
    <property type="project" value="InterPro"/>
</dbReference>
<name>A0A427YTZ5_9TREE</name>
<dbReference type="SUPFAM" id="SSF103657">
    <property type="entry name" value="BAR/IMD domain-like"/>
    <property type="match status" value="1"/>
</dbReference>
<evidence type="ECO:0008006" key="5">
    <source>
        <dbReference type="Google" id="ProtNLM"/>
    </source>
</evidence>
<protein>
    <recommendedName>
        <fullName evidence="5">BAR domain-containing protein</fullName>
    </recommendedName>
</protein>
<feature type="region of interest" description="Disordered" evidence="2">
    <location>
        <begin position="272"/>
        <end position="455"/>
    </location>
</feature>
<reference evidence="3 4" key="1">
    <citation type="submission" date="2018-11" db="EMBL/GenBank/DDBJ databases">
        <title>Genome sequence of Saitozyma podzolica DSM 27192.</title>
        <authorList>
            <person name="Aliyu H."/>
            <person name="Gorte O."/>
            <person name="Ochsenreither K."/>
        </authorList>
    </citation>
    <scope>NUCLEOTIDE SEQUENCE [LARGE SCALE GENOMIC DNA]</scope>
    <source>
        <strain evidence="3 4">DSM 27192</strain>
    </source>
</reference>
<dbReference type="InterPro" id="IPR037470">
    <property type="entry name" value="IVY1"/>
</dbReference>
<dbReference type="InterPro" id="IPR027267">
    <property type="entry name" value="AH/BAR_dom_sf"/>
</dbReference>
<sequence length="455" mass="49175">MESMKSQASSVAWPRPPSPSFSTTTTGSRINLPAAHALITRKDLRQSIACFEDLMAAAKAYRNALLAMSSATAAFASAMEACSRVKGCRSANAGLAGTSGLQFLVANHEQLLADAVYRQFEIPLLEALDHYKLVTADRLAAYEKNLHDQSGRIRKTEAENLKVARRRKRDLQSFRAALAELQRQVDELDAIKAAYHEEVLEGEDEIWDTVLGKVAFVARSQLDFYEKLAGKASDPILEPLVMSIPDPFDAYGPPKEEGQIFSVLAPLGMLDSPKSPSANLTRTQSSPGTSGRSSPSKPVPFPTISASPSKAETSAVSANGTNGFSTEESDSGRARRELSVIEERDTSDVVSREDGEGKQVRKQEDEPELADAHRAEGAEGAEVAAEEVVSAGDERPADDRPTVDQPDSPESAQARISESRDEVERGSETTVHTRFASNIGPTLEEDEASRWSVAA</sequence>
<dbReference type="Proteomes" id="UP000279259">
    <property type="component" value="Unassembled WGS sequence"/>
</dbReference>
<feature type="compositionally biased region" description="Low complexity" evidence="2">
    <location>
        <begin position="282"/>
        <end position="296"/>
    </location>
</feature>
<feature type="compositionally biased region" description="Polar residues" evidence="2">
    <location>
        <begin position="304"/>
        <end position="326"/>
    </location>
</feature>
<evidence type="ECO:0000313" key="3">
    <source>
        <dbReference type="EMBL" id="RSH94613.1"/>
    </source>
</evidence>
<dbReference type="GO" id="GO:0005543">
    <property type="term" value="F:phospholipid binding"/>
    <property type="evidence" value="ECO:0007669"/>
    <property type="project" value="InterPro"/>
</dbReference>
<dbReference type="FunFam" id="1.20.1270.60:FF:000075">
    <property type="entry name" value="Related to IVY1-phospholipid-binding protein"/>
    <property type="match status" value="1"/>
</dbReference>
<evidence type="ECO:0000313" key="4">
    <source>
        <dbReference type="Proteomes" id="UP000279259"/>
    </source>
</evidence>
<accession>A0A427YTZ5</accession>
<dbReference type="AlphaFoldDB" id="A0A427YTZ5"/>
<feature type="compositionally biased region" description="Basic and acidic residues" evidence="2">
    <location>
        <begin position="417"/>
        <end position="427"/>
    </location>
</feature>
<dbReference type="Gene3D" id="1.20.1270.60">
    <property type="entry name" value="Arfaptin homology (AH) domain/BAR domain"/>
    <property type="match status" value="1"/>
</dbReference>
<feature type="compositionally biased region" description="Basic and acidic residues" evidence="2">
    <location>
        <begin position="330"/>
        <end position="377"/>
    </location>
</feature>
<feature type="compositionally biased region" description="Basic and acidic residues" evidence="2">
    <location>
        <begin position="392"/>
        <end position="402"/>
    </location>
</feature>